<accession>A0A0A8J954</accession>
<keyword evidence="1" id="KW-0472">Membrane</keyword>
<organism evidence="2 3">
    <name type="scientific">Ralstonia phage RSL2</name>
    <dbReference type="NCBI Taxonomy" id="1585840"/>
    <lineage>
        <taxon>Viruses</taxon>
        <taxon>Duplodnaviria</taxon>
        <taxon>Heunggongvirae</taxon>
        <taxon>Uroviricota</taxon>
        <taxon>Caudoviricetes</taxon>
        <taxon>Chimalliviridae</taxon>
        <taxon>Chiangmaivirus</taxon>
        <taxon>Chiangmaivirus RSL2</taxon>
    </lineage>
</organism>
<dbReference type="RefSeq" id="YP_009212864.1">
    <property type="nucleotide sequence ID" value="NC_028950.1"/>
</dbReference>
<evidence type="ECO:0000313" key="3">
    <source>
        <dbReference type="Proteomes" id="UP000203794"/>
    </source>
</evidence>
<dbReference type="OrthoDB" id="31928at10239"/>
<protein>
    <submittedName>
        <fullName evidence="2">Uncharacterized protein</fullName>
    </submittedName>
</protein>
<evidence type="ECO:0000256" key="1">
    <source>
        <dbReference type="SAM" id="Phobius"/>
    </source>
</evidence>
<evidence type="ECO:0000313" key="2">
    <source>
        <dbReference type="EMBL" id="BAQ02543.1"/>
    </source>
</evidence>
<dbReference type="Proteomes" id="UP000203794">
    <property type="component" value="Segment"/>
</dbReference>
<keyword evidence="3" id="KW-1185">Reference proteome</keyword>
<keyword evidence="1" id="KW-0812">Transmembrane</keyword>
<dbReference type="KEGG" id="vg:26639456"/>
<reference evidence="2 3" key="1">
    <citation type="submission" date="2014-12" db="EMBL/GenBank/DDBJ databases">
        <title>Genome analysis of a novel jumbo phage RSL2 infecting the phytopathogen Ralstonia solanacearum.</title>
        <authorList>
            <person name="Kawasaki T."/>
            <person name="Fujie M."/>
            <person name="Chatchawankanphanich O."/>
            <person name="Ogata H."/>
            <person name="Yamada T."/>
        </authorList>
    </citation>
    <scope>NUCLEOTIDE SEQUENCE [LARGE SCALE GENOMIC DNA]</scope>
    <source>
        <strain evidence="2 3">RSL2</strain>
    </source>
</reference>
<dbReference type="EMBL" id="AP014693">
    <property type="protein sequence ID" value="BAQ02543.1"/>
    <property type="molecule type" value="Genomic_DNA"/>
</dbReference>
<sequence>MTEAVRNYVNDNWKFWILAIVGTIAVLILGGIGDADAKPVLRKTVDTVQFYQDREQGTWFMQYRDNVTDMEEDFKNIKVVWHGTYNNTPLILIAGEQDSQCPMNFQLYRFMRNGDVRQAKGFGTCNAQNVTVEIDGTYVIINFDGMTKRVPLQ</sequence>
<name>A0A0A8J954_9CAUD</name>
<feature type="transmembrane region" description="Helical" evidence="1">
    <location>
        <begin position="15"/>
        <end position="33"/>
    </location>
</feature>
<proteinExistence type="predicted"/>
<dbReference type="GeneID" id="26639456"/>
<keyword evidence="1" id="KW-1133">Transmembrane helix</keyword>